<organism evidence="7 8">
    <name type="scientific">Paraburkholderia terrae</name>
    <dbReference type="NCBI Taxonomy" id="311230"/>
    <lineage>
        <taxon>Bacteria</taxon>
        <taxon>Pseudomonadati</taxon>
        <taxon>Pseudomonadota</taxon>
        <taxon>Betaproteobacteria</taxon>
        <taxon>Burkholderiales</taxon>
        <taxon>Burkholderiaceae</taxon>
        <taxon>Paraburkholderia</taxon>
    </lineage>
</organism>
<evidence type="ECO:0000259" key="6">
    <source>
        <dbReference type="PROSITE" id="PS50104"/>
    </source>
</evidence>
<feature type="domain" description="TIR" evidence="6">
    <location>
        <begin position="1"/>
        <end position="126"/>
    </location>
</feature>
<dbReference type="PANTHER" id="PTHR19879:SF9">
    <property type="entry name" value="TRANSCRIPTION INITIATION FACTOR TFIID SUBUNIT 5"/>
    <property type="match status" value="1"/>
</dbReference>
<dbReference type="Gene3D" id="3.40.50.10140">
    <property type="entry name" value="Toll/interleukin-1 receptor homology (TIR) domain"/>
    <property type="match status" value="1"/>
</dbReference>
<dbReference type="Proteomes" id="UP001319874">
    <property type="component" value="Chromosome 2"/>
</dbReference>
<feature type="repeat" description="WD" evidence="3">
    <location>
        <begin position="820"/>
        <end position="851"/>
    </location>
</feature>
<reference evidence="7 8" key="1">
    <citation type="journal article" date="2022" name="Front. Microbiol.">
        <title>Identification and characterization of a novel class of self-sufficient cytochrome P450 hydroxylase involved in cyclohexanecarboxylate degradation in Paraburkholderia terrae strain KU-64.</title>
        <authorList>
            <person name="Yamamoto T."/>
            <person name="Hasegawa Y."/>
            <person name="Iwaki H."/>
        </authorList>
    </citation>
    <scope>NUCLEOTIDE SEQUENCE [LARGE SCALE GENOMIC DNA]</scope>
    <source>
        <strain evidence="7 8">KU-64</strain>
    </source>
</reference>
<protein>
    <recommendedName>
        <fullName evidence="6">TIR domain-containing protein</fullName>
    </recommendedName>
</protein>
<sequence>MTAIFISHSSADNQAAAEMKAWLEAQGHTSLFLDFDPEAGIRGGAAWEQTLYKNLRQCQAVIALLTPDWLASKWCFAELVQARERGKAIFPVKVLPCEASHIFSDIQHIDLTVKREEGYERLRIGLLERGLDPLDVFDWDPKRVPYPGLLAFQEQDAAIFFGRGDDILKTLETLDALWRQGSDAGRFVLLLGASGSGKSSLARAGVIPRLKKRLAEWLPVPPFRPQIEPLDELAVALSTAFQASGQPRDWSAIRTVLMQAATQNPADGFVLQGLARDLAVAAKQPEATVLLAIDQAEELFGYSPAEAATRFLRLLRAALESGDRRLMALATLRSDFLGEFQKHPVLQDGEYPHHFRYRAATVDPMPLKSFPEVIQGPARLAGLHLDDGLVEAMVSDTGTRDALPLLAFTLRRLYERFGSDGRLSVDEYESLGRLEGAIRGEAERIITEANPSQDDLEALHGAFVPTMVRINAEGGYARRRALFDDLPRRAMPLLRRFVDARLLVTDRNSEGRETMEVAHEALLRTWPQLGVWLAEDQDRLRLLESLQRAAEEWDQGGRRDDLLVHRDGRLKDGEALVGNPRFTLPEASVERSYLGACSAAQQTREAAEKEEQERRIRDAERIADEQKRTAEVQKRSLRRTRRLLLVVALVAGFASWQYWVAEQETRRTNAARLAIAADKAIDDEKLLLALEAVRAAPTPEAQAVLGKALDTPLKKMLRGHGRQVEKVVFSRDGKRLASADEKKVILWDMDHERPVGEMSQERYISDIAFSADGKRLAIWSYANEVGPSIEGTGILSVWDVGTMKRLGELLDEKRGFRAPFAFSPDGKRIVSASAGNSLRLWDAVSGEPLLGESLSGHKDRVVDLAFSPDGKTLTSVSLDLTVRQWNTETGEALGATTLEGDMKPMDCAIRNVRGLDSTIRCVAISPNGQYLASTGTDNTSVQVWDARSGKALGKSLEGHRGSVVSLAFSPDSQYLASGDSDGSYWLWRLHMPGEVGGISGEQAGHADRTPPFGPGVTSIAFGPDATIFASASGPVVLLWWSRAKYSQGPENACSIVNRNLTHSEWKTAMGDKPYRKTCPDLPDPDEEVAVTMRGMPTRRDP</sequence>
<evidence type="ECO:0000313" key="8">
    <source>
        <dbReference type="Proteomes" id="UP001319874"/>
    </source>
</evidence>
<dbReference type="CDD" id="cd00200">
    <property type="entry name" value="WD40"/>
    <property type="match status" value="1"/>
</dbReference>
<evidence type="ECO:0000256" key="1">
    <source>
        <dbReference type="ARBA" id="ARBA00022574"/>
    </source>
</evidence>
<keyword evidence="8" id="KW-1185">Reference proteome</keyword>
<evidence type="ECO:0000256" key="3">
    <source>
        <dbReference type="PROSITE-ProRule" id="PRU00221"/>
    </source>
</evidence>
<dbReference type="PROSITE" id="PS00678">
    <property type="entry name" value="WD_REPEATS_1"/>
    <property type="match status" value="1"/>
</dbReference>
<dbReference type="InterPro" id="IPR027417">
    <property type="entry name" value="P-loop_NTPase"/>
</dbReference>
<dbReference type="PROSITE" id="PS50104">
    <property type="entry name" value="TIR"/>
    <property type="match status" value="1"/>
</dbReference>
<dbReference type="SMART" id="SM00320">
    <property type="entry name" value="WD40"/>
    <property type="match status" value="7"/>
</dbReference>
<dbReference type="InterPro" id="IPR049052">
    <property type="entry name" value="nSTAND1"/>
</dbReference>
<dbReference type="EMBL" id="AP024956">
    <property type="protein sequence ID" value="BCZ80293.1"/>
    <property type="molecule type" value="Genomic_DNA"/>
</dbReference>
<evidence type="ECO:0000256" key="5">
    <source>
        <dbReference type="SAM" id="MobiDB-lite"/>
    </source>
</evidence>
<dbReference type="InterPro" id="IPR036322">
    <property type="entry name" value="WD40_repeat_dom_sf"/>
</dbReference>
<dbReference type="Pfam" id="PF13676">
    <property type="entry name" value="TIR_2"/>
    <property type="match status" value="1"/>
</dbReference>
<dbReference type="SUPFAM" id="SSF52540">
    <property type="entry name" value="P-loop containing nucleoside triphosphate hydrolases"/>
    <property type="match status" value="1"/>
</dbReference>
<dbReference type="InterPro" id="IPR015943">
    <property type="entry name" value="WD40/YVTN_repeat-like_dom_sf"/>
</dbReference>
<gene>
    <name evidence="7" type="ORF">PTKU64_39680</name>
</gene>
<dbReference type="RefSeq" id="WP_229514913.1">
    <property type="nucleotide sequence ID" value="NZ_AP024956.1"/>
</dbReference>
<dbReference type="InterPro" id="IPR035897">
    <property type="entry name" value="Toll_tir_struct_dom_sf"/>
</dbReference>
<dbReference type="PROSITE" id="PS50294">
    <property type="entry name" value="WD_REPEATS_REGION"/>
    <property type="match status" value="2"/>
</dbReference>
<proteinExistence type="predicted"/>
<keyword evidence="4" id="KW-0175">Coiled coil</keyword>
<dbReference type="InterPro" id="IPR001680">
    <property type="entry name" value="WD40_rpt"/>
</dbReference>
<evidence type="ECO:0000313" key="7">
    <source>
        <dbReference type="EMBL" id="BCZ80293.1"/>
    </source>
</evidence>
<dbReference type="PANTHER" id="PTHR19879">
    <property type="entry name" value="TRANSCRIPTION INITIATION FACTOR TFIID"/>
    <property type="match status" value="1"/>
</dbReference>
<dbReference type="SUPFAM" id="SSF50978">
    <property type="entry name" value="WD40 repeat-like"/>
    <property type="match status" value="1"/>
</dbReference>
<dbReference type="CDD" id="cd00267">
    <property type="entry name" value="ABC_ATPase"/>
    <property type="match status" value="1"/>
</dbReference>
<dbReference type="Pfam" id="PF00400">
    <property type="entry name" value="WD40"/>
    <property type="match status" value="5"/>
</dbReference>
<dbReference type="SUPFAM" id="SSF52200">
    <property type="entry name" value="Toll/Interleukin receptor TIR domain"/>
    <property type="match status" value="1"/>
</dbReference>
<dbReference type="Gene3D" id="3.40.50.300">
    <property type="entry name" value="P-loop containing nucleotide triphosphate hydrolases"/>
    <property type="match status" value="1"/>
</dbReference>
<accession>A0ABM7TMP8</accession>
<feature type="repeat" description="WD" evidence="3">
    <location>
        <begin position="912"/>
        <end position="954"/>
    </location>
</feature>
<dbReference type="Pfam" id="PF20703">
    <property type="entry name" value="nSTAND1"/>
    <property type="match status" value="1"/>
</dbReference>
<name>A0ABM7TMP8_9BURK</name>
<dbReference type="InterPro" id="IPR019775">
    <property type="entry name" value="WD40_repeat_CS"/>
</dbReference>
<feature type="repeat" description="WD" evidence="3">
    <location>
        <begin position="956"/>
        <end position="989"/>
    </location>
</feature>
<evidence type="ECO:0000256" key="2">
    <source>
        <dbReference type="ARBA" id="ARBA00022737"/>
    </source>
</evidence>
<feature type="repeat" description="WD" evidence="3">
    <location>
        <begin position="854"/>
        <end position="895"/>
    </location>
</feature>
<feature type="coiled-coil region" evidence="4">
    <location>
        <begin position="599"/>
        <end position="629"/>
    </location>
</feature>
<dbReference type="InterPro" id="IPR000157">
    <property type="entry name" value="TIR_dom"/>
</dbReference>
<dbReference type="Gene3D" id="2.130.10.10">
    <property type="entry name" value="YVTN repeat-like/Quinoprotein amine dehydrogenase"/>
    <property type="match status" value="2"/>
</dbReference>
<feature type="region of interest" description="Disordered" evidence="5">
    <location>
        <begin position="1073"/>
        <end position="1101"/>
    </location>
</feature>
<dbReference type="PROSITE" id="PS50082">
    <property type="entry name" value="WD_REPEATS_2"/>
    <property type="match status" value="4"/>
</dbReference>
<keyword evidence="1 3" id="KW-0853">WD repeat</keyword>
<keyword evidence="2" id="KW-0677">Repeat</keyword>
<evidence type="ECO:0000256" key="4">
    <source>
        <dbReference type="SAM" id="Coils"/>
    </source>
</evidence>